<reference evidence="1" key="1">
    <citation type="submission" date="2021-05" db="EMBL/GenBank/DDBJ databases">
        <authorList>
            <person name="Scholz U."/>
            <person name="Mascher M."/>
            <person name="Fiebig A."/>
        </authorList>
    </citation>
    <scope>NUCLEOTIDE SEQUENCE [LARGE SCALE GENOMIC DNA]</scope>
</reference>
<evidence type="ECO:0000313" key="2">
    <source>
        <dbReference type="Proteomes" id="UP001732700"/>
    </source>
</evidence>
<reference evidence="1" key="2">
    <citation type="submission" date="2025-09" db="UniProtKB">
        <authorList>
            <consortium name="EnsemblPlants"/>
        </authorList>
    </citation>
    <scope>IDENTIFICATION</scope>
</reference>
<evidence type="ECO:0000313" key="1">
    <source>
        <dbReference type="EnsemblPlants" id="AVESA.00010b.r2.6DG1169940.1.CDS"/>
    </source>
</evidence>
<sequence>MPPTRANAAAAGAFDAQAAVERLEAEMSEIRDELTELRQTSQGIAEIKAKMVTSEDLEKIIQRCLSIPASSSITDLRDNEGITQLHTHVKQTQLLPTSVPSMSGSAMNSVMGQCSGSITGIHQLNAVPLGASMITTDSIKCTTTRQQSVSSAPTYAQQIGLNIPHSFKLPQLSFPNNQTHLPSNLPPNPGIWSGTATNTYNVTIPPNFNPITGQFLPYSPHNIQGNSGVRITQCDGDRNDKIHQVGGTSYYADAVLKGPRLEISLFAGEDPIGWLQQCEKFFDMSGTPYEQWVNIATGHFYGRANVWLKNICIPWQMVDWKQFCQMIADRFTQANAHETVERLKNIQQLTTVQAYIDSFEECVQLVRRDHPYLQEAFIMSCFIGGLRADIKHDVSGQRPCGILEAYWYAKVYENAAAAKKAYYQNSFQKNRNQSQQTSFKFPNRQNYTHVAEKPQTTGPPQDRPVRQCWYCKEPWNREHRCRQGRTLHIMQELDDEAEETIVPEQTPSPEQIFHTAPNTPDHTPARSEFMHLSAHAAEGTTSIATFSLLVTIGGYQAVALVDSGSSHTFVDYQFALRSNCSLSPMSPKKIAVAGGGHLMSEYIVKHSSYTVQGNTFSSSFHVLPLQTYDIILGIDWMYDFSPVTLDLPLRLLTVHHKGKEIQLTDHTIPPEKCVLEPAAMKKLLTKSVLGFIIQIHALEAEDTKQIAPVPIEIESLLQQFQSITAEPTGLPPARDCDHAIPLVEAGVATKPQNITAITNWPEPKTISKLRGFLGLTGYYRRFVKDYGRICRPLHDLLKKSAFTWTEEHIVSFNKLKQVMTTCPVLALPDFSKPFILETDACGTGIGAVLMQSGRPLAYMSKSLGPKAAAQSVYVKEALAILEALKKWRHYLLGNPLIIKTNQQSLRFMATQKLTEGIQHKLLLKLLEFDYTIEYKKGKENIAADSLSRRDSACHAITVCVPDWIEDVKASYVQDRDSTKLLQKLATDVSDPPQYTIKDGLIKHGGKFYVGASTNMRLSLLENFHQSALGGHSGAKATYQRIKRVFCWPHLKQMVQKFVSECPVCQLVKVEHTHPAGLLQPLPIPGTPWSSISLDFIEALPKSNGKEVILVVVDRFTKYAHFIPIAHPYSVEQIVTILLDNIVKLHGPPREIVSDRERIFTSTLYQQIFKALKVTLKFSTAYHPHTDGQTERVNQCLEAYLRSMVFMEPKQWTKWLATAEWWYNTSYHSSLKMTPFEALYNYSPPLIGEFDITAATCPAARLTITERDNMIQKLKANLLEAQNRMKVYADQKRTDRTYEVNDMVYIRIQPYRQNAFGLRGSLKLRTKYYGPFKITARVGEVSYRLQLPDTTTIHPVFHISQLKKHMGMHAIPLPHVPLVTADGKIKTTPFVILDERILQRQKTPVKQLLIHWESLGPEDATWEDLRFIQTQFPSFILEGKD</sequence>
<keyword evidence="2" id="KW-1185">Reference proteome</keyword>
<dbReference type="EnsemblPlants" id="AVESA.00010b.r2.6DG1169940.1">
    <property type="protein sequence ID" value="AVESA.00010b.r2.6DG1169940.1.CDS"/>
    <property type="gene ID" value="AVESA.00010b.r2.6DG1169940"/>
</dbReference>
<name>A0ACD5ZIX0_AVESA</name>
<accession>A0ACD5ZIX0</accession>
<proteinExistence type="predicted"/>
<protein>
    <submittedName>
        <fullName evidence="1">Uncharacterized protein</fullName>
    </submittedName>
</protein>
<organism evidence="1 2">
    <name type="scientific">Avena sativa</name>
    <name type="common">Oat</name>
    <dbReference type="NCBI Taxonomy" id="4498"/>
    <lineage>
        <taxon>Eukaryota</taxon>
        <taxon>Viridiplantae</taxon>
        <taxon>Streptophyta</taxon>
        <taxon>Embryophyta</taxon>
        <taxon>Tracheophyta</taxon>
        <taxon>Spermatophyta</taxon>
        <taxon>Magnoliopsida</taxon>
        <taxon>Liliopsida</taxon>
        <taxon>Poales</taxon>
        <taxon>Poaceae</taxon>
        <taxon>BOP clade</taxon>
        <taxon>Pooideae</taxon>
        <taxon>Poodae</taxon>
        <taxon>Poeae</taxon>
        <taxon>Poeae Chloroplast Group 1 (Aveneae type)</taxon>
        <taxon>Aveninae</taxon>
        <taxon>Avena</taxon>
    </lineage>
</organism>
<dbReference type="Proteomes" id="UP001732700">
    <property type="component" value="Chromosome 6D"/>
</dbReference>